<evidence type="ECO:0000256" key="1">
    <source>
        <dbReference type="SAM" id="MobiDB-lite"/>
    </source>
</evidence>
<dbReference type="Proteomes" id="UP000011086">
    <property type="component" value="Unassembled WGS sequence"/>
</dbReference>
<feature type="region of interest" description="Disordered" evidence="1">
    <location>
        <begin position="51"/>
        <end position="70"/>
    </location>
</feature>
<protein>
    <submittedName>
        <fullName evidence="3">Uncharacterized protein</fullName>
    </submittedName>
</protein>
<reference evidence="3" key="1">
    <citation type="journal article" date="2012" name="PLoS Genet.">
        <title>Comparative analysis of the genomes of two field isolates of the rice blast fungus Magnaporthe oryzae.</title>
        <authorList>
            <person name="Xue M."/>
            <person name="Yang J."/>
            <person name="Li Z."/>
            <person name="Hu S."/>
            <person name="Yao N."/>
            <person name="Dean R.A."/>
            <person name="Zhao W."/>
            <person name="Shen M."/>
            <person name="Zhang H."/>
            <person name="Li C."/>
            <person name="Liu L."/>
            <person name="Cao L."/>
            <person name="Xu X."/>
            <person name="Xing Y."/>
            <person name="Hsiang T."/>
            <person name="Zhang Z."/>
            <person name="Xu J.R."/>
            <person name="Peng Y.L."/>
        </authorList>
    </citation>
    <scope>NUCLEOTIDE SEQUENCE</scope>
    <source>
        <strain evidence="3">Y34</strain>
    </source>
</reference>
<accession>A0AA97P5W2</accession>
<organism evidence="3">
    <name type="scientific">Pyricularia oryzae (strain Y34)</name>
    <name type="common">Rice blast fungus</name>
    <name type="synonym">Magnaporthe oryzae</name>
    <dbReference type="NCBI Taxonomy" id="1143189"/>
    <lineage>
        <taxon>Eukaryota</taxon>
        <taxon>Fungi</taxon>
        <taxon>Dikarya</taxon>
        <taxon>Ascomycota</taxon>
        <taxon>Pezizomycotina</taxon>
        <taxon>Sordariomycetes</taxon>
        <taxon>Sordariomycetidae</taxon>
        <taxon>Magnaporthales</taxon>
        <taxon>Pyriculariaceae</taxon>
        <taxon>Pyricularia</taxon>
    </lineage>
</organism>
<evidence type="ECO:0000313" key="3">
    <source>
        <dbReference type="EMBL" id="ELQ42603.1"/>
    </source>
</evidence>
<dbReference type="AlphaFoldDB" id="A0AA97P5W2"/>
<name>A0AA97P5W2_PYRO3</name>
<gene>
    <name evidence="3" type="ORF">OOU_Y34scaffold00203g92</name>
</gene>
<sequence>MQPLSSQPVPRFLEGLQTRAAGLWSGPCDAHAATRQPCDCARGWRAGRRPGHQLRGVGRAESGKGLSGFGGSQDMRGLGFDGGFDEGCGKSKIVDLGVDSFTHVLLHLLGQDSSRKCLGAAGTRLLQCTPFAGIAGQRQQRQQQQSDPTTMASILCFAAVCLPFAGASVASIYSHTLGMV</sequence>
<dbReference type="EMBL" id="JH793138">
    <property type="protein sequence ID" value="ELQ42603.1"/>
    <property type="molecule type" value="Genomic_DNA"/>
</dbReference>
<keyword evidence="2" id="KW-0812">Transmembrane</keyword>
<keyword evidence="2" id="KW-1133">Transmembrane helix</keyword>
<evidence type="ECO:0000256" key="2">
    <source>
        <dbReference type="SAM" id="Phobius"/>
    </source>
</evidence>
<keyword evidence="2" id="KW-0472">Membrane</keyword>
<feature type="transmembrane region" description="Helical" evidence="2">
    <location>
        <begin position="151"/>
        <end position="173"/>
    </location>
</feature>
<proteinExistence type="predicted"/>